<reference evidence="5" key="1">
    <citation type="submission" date="2021-04" db="EMBL/GenBank/DDBJ databases">
        <title>Sinoanaerobacter chloroacetimidivorans sp. nov., an obligate anaerobic bacterium isolated from anaerobic sludge.</title>
        <authorList>
            <person name="Bao Y."/>
        </authorList>
    </citation>
    <scope>NUCLEOTIDE SEQUENCE</scope>
    <source>
        <strain evidence="5">BAD-6</strain>
    </source>
</reference>
<sequence>MFQEERKIQILNILNDSKSTSIEHLAKYLKVSPSTIRRDLTLMEKAELIKRSHGGAILTQYLQHDYDFNQKKTKNYELKKAIGKHAATLVEDGDVIALNSSTITTLMAEYLTVETLTVVTNSINILNIIIRQHSSYQIIVLGGVYIVNAQTVEGPTTIEQISRLHFDKVFFGVNGINAQFGLCTTSELEAKGKIAMLAQTNKSYCLAENAKFGRSALYPVAPLSAVDSIITDWQLDPHVYEEYSKYTDIQIAHEHNEKA</sequence>
<dbReference type="SMART" id="SM01134">
    <property type="entry name" value="DeoRC"/>
    <property type="match status" value="1"/>
</dbReference>
<dbReference type="InterPro" id="IPR036390">
    <property type="entry name" value="WH_DNA-bd_sf"/>
</dbReference>
<dbReference type="InterPro" id="IPR037171">
    <property type="entry name" value="NagB/RpiA_transferase-like"/>
</dbReference>
<dbReference type="PANTHER" id="PTHR30363">
    <property type="entry name" value="HTH-TYPE TRANSCRIPTIONAL REGULATOR SRLR-RELATED"/>
    <property type="match status" value="1"/>
</dbReference>
<keyword evidence="1" id="KW-0805">Transcription regulation</keyword>
<organism evidence="5 6">
    <name type="scientific">Sinanaerobacter chloroacetimidivorans</name>
    <dbReference type="NCBI Taxonomy" id="2818044"/>
    <lineage>
        <taxon>Bacteria</taxon>
        <taxon>Bacillati</taxon>
        <taxon>Bacillota</taxon>
        <taxon>Clostridia</taxon>
        <taxon>Peptostreptococcales</taxon>
        <taxon>Anaerovoracaceae</taxon>
        <taxon>Sinanaerobacter</taxon>
    </lineage>
</organism>
<dbReference type="InterPro" id="IPR011991">
    <property type="entry name" value="ArsR-like_HTH"/>
</dbReference>
<dbReference type="Gene3D" id="1.10.10.10">
    <property type="entry name" value="Winged helix-like DNA-binding domain superfamily/Winged helix DNA-binding domain"/>
    <property type="match status" value="1"/>
</dbReference>
<dbReference type="PROSITE" id="PS00894">
    <property type="entry name" value="HTH_DEOR_1"/>
    <property type="match status" value="1"/>
</dbReference>
<dbReference type="PROSITE" id="PS51000">
    <property type="entry name" value="HTH_DEOR_2"/>
    <property type="match status" value="1"/>
</dbReference>
<keyword evidence="2" id="KW-0238">DNA-binding</keyword>
<dbReference type="Proteomes" id="UP000675664">
    <property type="component" value="Unassembled WGS sequence"/>
</dbReference>
<keyword evidence="6" id="KW-1185">Reference proteome</keyword>
<accession>A0A8J7W3B0</accession>
<dbReference type="SMART" id="SM00420">
    <property type="entry name" value="HTH_DEOR"/>
    <property type="match status" value="1"/>
</dbReference>
<comment type="caution">
    <text evidence="5">The sequence shown here is derived from an EMBL/GenBank/DDBJ whole genome shotgun (WGS) entry which is preliminary data.</text>
</comment>
<dbReference type="CDD" id="cd00090">
    <property type="entry name" value="HTH_ARSR"/>
    <property type="match status" value="1"/>
</dbReference>
<dbReference type="SUPFAM" id="SSF100950">
    <property type="entry name" value="NagB/RpiA/CoA transferase-like"/>
    <property type="match status" value="1"/>
</dbReference>
<dbReference type="InterPro" id="IPR001034">
    <property type="entry name" value="DeoR_HTH"/>
</dbReference>
<dbReference type="GO" id="GO:0003700">
    <property type="term" value="F:DNA-binding transcription factor activity"/>
    <property type="evidence" value="ECO:0007669"/>
    <property type="project" value="InterPro"/>
</dbReference>
<gene>
    <name evidence="5" type="ORF">KCX82_12000</name>
</gene>
<evidence type="ECO:0000313" key="6">
    <source>
        <dbReference type="Proteomes" id="UP000675664"/>
    </source>
</evidence>
<dbReference type="GO" id="GO:0003677">
    <property type="term" value="F:DNA binding"/>
    <property type="evidence" value="ECO:0007669"/>
    <property type="project" value="UniProtKB-KW"/>
</dbReference>
<reference evidence="5" key="2">
    <citation type="submission" date="2021-04" db="EMBL/GenBank/DDBJ databases">
        <authorList>
            <person name="Liu J."/>
        </authorList>
    </citation>
    <scope>NUCLEOTIDE SEQUENCE</scope>
    <source>
        <strain evidence="5">BAD-6</strain>
    </source>
</reference>
<evidence type="ECO:0000256" key="1">
    <source>
        <dbReference type="ARBA" id="ARBA00023015"/>
    </source>
</evidence>
<dbReference type="InterPro" id="IPR036388">
    <property type="entry name" value="WH-like_DNA-bd_sf"/>
</dbReference>
<evidence type="ECO:0000313" key="5">
    <source>
        <dbReference type="EMBL" id="MBR0598603.1"/>
    </source>
</evidence>
<keyword evidence="3" id="KW-0804">Transcription</keyword>
<dbReference type="InterPro" id="IPR014036">
    <property type="entry name" value="DeoR-like_C"/>
</dbReference>
<dbReference type="PANTHER" id="PTHR30363:SF44">
    <property type="entry name" value="AGA OPERON TRANSCRIPTIONAL REPRESSOR-RELATED"/>
    <property type="match status" value="1"/>
</dbReference>
<evidence type="ECO:0000256" key="3">
    <source>
        <dbReference type="ARBA" id="ARBA00023163"/>
    </source>
</evidence>
<evidence type="ECO:0000259" key="4">
    <source>
        <dbReference type="PROSITE" id="PS51000"/>
    </source>
</evidence>
<dbReference type="RefSeq" id="WP_227018725.1">
    <property type="nucleotide sequence ID" value="NZ_JAGSND010000007.1"/>
</dbReference>
<dbReference type="Pfam" id="PF00455">
    <property type="entry name" value="DeoRC"/>
    <property type="match status" value="1"/>
</dbReference>
<feature type="domain" description="HTH deoR-type" evidence="4">
    <location>
        <begin position="3"/>
        <end position="58"/>
    </location>
</feature>
<dbReference type="InterPro" id="IPR050313">
    <property type="entry name" value="Carb_Metab_HTH_regulators"/>
</dbReference>
<evidence type="ECO:0000256" key="2">
    <source>
        <dbReference type="ARBA" id="ARBA00023125"/>
    </source>
</evidence>
<dbReference type="SUPFAM" id="SSF46785">
    <property type="entry name" value="Winged helix' DNA-binding domain"/>
    <property type="match status" value="1"/>
</dbReference>
<dbReference type="Gene3D" id="3.40.50.1360">
    <property type="match status" value="1"/>
</dbReference>
<proteinExistence type="predicted"/>
<dbReference type="EMBL" id="JAGSND010000007">
    <property type="protein sequence ID" value="MBR0598603.1"/>
    <property type="molecule type" value="Genomic_DNA"/>
</dbReference>
<dbReference type="PRINTS" id="PR00037">
    <property type="entry name" value="HTHLACR"/>
</dbReference>
<dbReference type="Pfam" id="PF08220">
    <property type="entry name" value="HTH_DeoR"/>
    <property type="match status" value="1"/>
</dbReference>
<protein>
    <submittedName>
        <fullName evidence="5">DeoR/GlpR transcriptional regulator</fullName>
    </submittedName>
</protein>
<dbReference type="InterPro" id="IPR018356">
    <property type="entry name" value="Tscrpt_reg_HTH_DeoR_CS"/>
</dbReference>
<dbReference type="AlphaFoldDB" id="A0A8J7W3B0"/>
<name>A0A8J7W3B0_9FIRM</name>